<feature type="region of interest" description="Disordered" evidence="11">
    <location>
        <begin position="149"/>
        <end position="174"/>
    </location>
</feature>
<evidence type="ECO:0000256" key="7">
    <source>
        <dbReference type="ARBA" id="ARBA00023157"/>
    </source>
</evidence>
<keyword evidence="15" id="KW-1185">Reference proteome</keyword>
<dbReference type="GO" id="GO:0004888">
    <property type="term" value="F:transmembrane signaling receptor activity"/>
    <property type="evidence" value="ECO:0007669"/>
    <property type="project" value="InterPro"/>
</dbReference>
<dbReference type="GO" id="GO:0009897">
    <property type="term" value="C:external side of plasma membrane"/>
    <property type="evidence" value="ECO:0007669"/>
    <property type="project" value="TreeGrafter"/>
</dbReference>
<dbReference type="SUPFAM" id="SSF48726">
    <property type="entry name" value="Immunoglobulin"/>
    <property type="match status" value="1"/>
</dbReference>
<keyword evidence="2" id="KW-0597">Phosphoprotein</keyword>
<evidence type="ECO:0000256" key="13">
    <source>
        <dbReference type="SAM" id="SignalP"/>
    </source>
</evidence>
<dbReference type="AlphaFoldDB" id="A0A6P8PJ18"/>
<evidence type="ECO:0000256" key="8">
    <source>
        <dbReference type="ARBA" id="ARBA00023170"/>
    </source>
</evidence>
<dbReference type="Gene3D" id="1.10.287.770">
    <property type="entry name" value="YojJ-like"/>
    <property type="match status" value="1"/>
</dbReference>
<keyword evidence="10" id="KW-0393">Immunoglobulin domain</keyword>
<evidence type="ECO:0000256" key="11">
    <source>
        <dbReference type="SAM" id="MobiDB-lite"/>
    </source>
</evidence>
<evidence type="ECO:0000256" key="9">
    <source>
        <dbReference type="ARBA" id="ARBA00023180"/>
    </source>
</evidence>
<name>A0A6P8PJ18_GEOSA</name>
<feature type="signal peptide" evidence="13">
    <location>
        <begin position="1"/>
        <end position="24"/>
    </location>
</feature>
<dbReference type="PANTHER" id="PTHR10570:SF8">
    <property type="entry name" value="T-CELL SURFACE GLYCOPROTEIN CD3 GAMMA CHAIN"/>
    <property type="match status" value="1"/>
</dbReference>
<dbReference type="GO" id="GO:0042105">
    <property type="term" value="C:alpha-beta T cell receptor complex"/>
    <property type="evidence" value="ECO:0007669"/>
    <property type="project" value="TreeGrafter"/>
</dbReference>
<dbReference type="InterPro" id="IPR013783">
    <property type="entry name" value="Ig-like_fold"/>
</dbReference>
<protein>
    <submittedName>
        <fullName evidence="16">T-cell surface glycoprotein CD3 gamma chain isoform X1</fullName>
    </submittedName>
</protein>
<dbReference type="KEGG" id="gsh:117347633"/>
<evidence type="ECO:0000313" key="16">
    <source>
        <dbReference type="RefSeq" id="XP_033774703.1"/>
    </source>
</evidence>
<dbReference type="GO" id="GO:0007166">
    <property type="term" value="P:cell surface receptor signaling pathway"/>
    <property type="evidence" value="ECO:0007669"/>
    <property type="project" value="InterPro"/>
</dbReference>
<keyword evidence="9" id="KW-0325">Glycoprotein</keyword>
<comment type="subcellular location">
    <subcellularLocation>
        <location evidence="1">Membrane</location>
        <topology evidence="1">Single-pass type I membrane protein</topology>
    </subcellularLocation>
</comment>
<dbReference type="GeneID" id="117347633"/>
<evidence type="ECO:0000256" key="5">
    <source>
        <dbReference type="ARBA" id="ARBA00022989"/>
    </source>
</evidence>
<dbReference type="InterPro" id="IPR036179">
    <property type="entry name" value="Ig-like_dom_sf"/>
</dbReference>
<keyword evidence="3 12" id="KW-0812">Transmembrane</keyword>
<keyword evidence="8" id="KW-0675">Receptor</keyword>
<dbReference type="Pfam" id="PF02189">
    <property type="entry name" value="ITAM"/>
    <property type="match status" value="1"/>
</dbReference>
<evidence type="ECO:0000256" key="10">
    <source>
        <dbReference type="ARBA" id="ARBA00023319"/>
    </source>
</evidence>
<dbReference type="PROSITE" id="PS51055">
    <property type="entry name" value="ITAM_1"/>
    <property type="match status" value="1"/>
</dbReference>
<evidence type="ECO:0000313" key="15">
    <source>
        <dbReference type="Proteomes" id="UP000515159"/>
    </source>
</evidence>
<dbReference type="GO" id="GO:0045059">
    <property type="term" value="P:positive thymic T cell selection"/>
    <property type="evidence" value="ECO:0007669"/>
    <property type="project" value="TreeGrafter"/>
</dbReference>
<evidence type="ECO:0000256" key="1">
    <source>
        <dbReference type="ARBA" id="ARBA00004479"/>
    </source>
</evidence>
<dbReference type="FunCoup" id="A0A6P8PJ18">
    <property type="interactions" value="177"/>
</dbReference>
<evidence type="ECO:0000256" key="6">
    <source>
        <dbReference type="ARBA" id="ARBA00023136"/>
    </source>
</evidence>
<keyword evidence="4" id="KW-0391">Immunity</keyword>
<evidence type="ECO:0000259" key="14">
    <source>
        <dbReference type="Pfam" id="PF16680"/>
    </source>
</evidence>
<accession>A0A6P8PJ18</accession>
<dbReference type="PANTHER" id="PTHR10570">
    <property type="entry name" value="T-CELL SURFACE GLYCOPROTEIN CD3 GAMMA CHAIN / DELTA CHAIN"/>
    <property type="match status" value="1"/>
</dbReference>
<dbReference type="Pfam" id="PF16680">
    <property type="entry name" value="Ig_4"/>
    <property type="match status" value="1"/>
</dbReference>
<feature type="domain" description="CD3 gamma/delta subunit Ig-like" evidence="14">
    <location>
        <begin position="37"/>
        <end position="102"/>
    </location>
</feature>
<gene>
    <name evidence="16" type="primary">CD3G</name>
</gene>
<evidence type="ECO:0000256" key="2">
    <source>
        <dbReference type="ARBA" id="ARBA00022553"/>
    </source>
</evidence>
<evidence type="ECO:0000256" key="12">
    <source>
        <dbReference type="SAM" id="Phobius"/>
    </source>
</evidence>
<dbReference type="InterPro" id="IPR003110">
    <property type="entry name" value="Phos_immunorcpt_sig_ITAM"/>
</dbReference>
<dbReference type="SMART" id="SM00077">
    <property type="entry name" value="ITAM"/>
    <property type="match status" value="1"/>
</dbReference>
<dbReference type="Gene3D" id="2.60.40.10">
    <property type="entry name" value="Immunoglobulins"/>
    <property type="match status" value="1"/>
</dbReference>
<keyword evidence="6 12" id="KW-0472">Membrane</keyword>
<dbReference type="InParanoid" id="A0A6P8PJ18"/>
<dbReference type="Proteomes" id="UP000515159">
    <property type="component" value="Chromosome 13"/>
</dbReference>
<keyword evidence="5 12" id="KW-1133">Transmembrane helix</keyword>
<dbReference type="InterPro" id="IPR032052">
    <property type="entry name" value="Ig_4"/>
</dbReference>
<feature type="chain" id="PRO_5028028163" evidence="13">
    <location>
        <begin position="25"/>
        <end position="174"/>
    </location>
</feature>
<dbReference type="CTD" id="917"/>
<reference evidence="16" key="1">
    <citation type="submission" date="2025-08" db="UniProtKB">
        <authorList>
            <consortium name="RefSeq"/>
        </authorList>
    </citation>
    <scope>IDENTIFICATION</scope>
</reference>
<dbReference type="InterPro" id="IPR015484">
    <property type="entry name" value="CD3_esu/gsu/dsu"/>
</dbReference>
<keyword evidence="13" id="KW-0732">Signal</keyword>
<proteinExistence type="predicted"/>
<keyword evidence="7" id="KW-1015">Disulfide bond</keyword>
<sequence>MRMEMSKHVIGVTILAFLFKGAVSQVELEVKLSENGGKVTLTCGTTNDVEWFKDGIEMSSNKSELKLGSEQNDPRGFYKCNHPTNGKDHLQVYYRMCQSCIEFNAGTIAGLLIADIIATVLIAFAVYCVTRSERGRSSRASDKQTLIRNEQLYQPLRDREKSEYSHLSTARPRK</sequence>
<dbReference type="OrthoDB" id="8941324at2759"/>
<evidence type="ECO:0000256" key="4">
    <source>
        <dbReference type="ARBA" id="ARBA00022859"/>
    </source>
</evidence>
<evidence type="ECO:0000256" key="3">
    <source>
        <dbReference type="ARBA" id="ARBA00022692"/>
    </source>
</evidence>
<feature type="transmembrane region" description="Helical" evidence="12">
    <location>
        <begin position="105"/>
        <end position="129"/>
    </location>
</feature>
<organism evidence="15 16">
    <name type="scientific">Geotrypetes seraphini</name>
    <name type="common">Gaboon caecilian</name>
    <name type="synonym">Caecilia seraphini</name>
    <dbReference type="NCBI Taxonomy" id="260995"/>
    <lineage>
        <taxon>Eukaryota</taxon>
        <taxon>Metazoa</taxon>
        <taxon>Chordata</taxon>
        <taxon>Craniata</taxon>
        <taxon>Vertebrata</taxon>
        <taxon>Euteleostomi</taxon>
        <taxon>Amphibia</taxon>
        <taxon>Gymnophiona</taxon>
        <taxon>Geotrypetes</taxon>
    </lineage>
</organism>
<dbReference type="RefSeq" id="XP_033774703.1">
    <property type="nucleotide sequence ID" value="XM_033918812.1"/>
</dbReference>